<reference evidence="3" key="2">
    <citation type="submission" date="2025-09" db="UniProtKB">
        <authorList>
            <consortium name="Ensembl"/>
        </authorList>
    </citation>
    <scope>IDENTIFICATION</scope>
</reference>
<proteinExistence type="predicted"/>
<dbReference type="InterPro" id="IPR052631">
    <property type="entry name" value="Paired_homeobox_Bicoid"/>
</dbReference>
<feature type="transmembrane region" description="Helical" evidence="2">
    <location>
        <begin position="131"/>
        <end position="149"/>
    </location>
</feature>
<keyword evidence="2" id="KW-0472">Membrane</keyword>
<protein>
    <submittedName>
        <fullName evidence="3">Uncharacterized protein</fullName>
    </submittedName>
</protein>
<dbReference type="InterPro" id="IPR009057">
    <property type="entry name" value="Homeodomain-like_sf"/>
</dbReference>
<dbReference type="PANTHER" id="PTHR46255">
    <property type="entry name" value="SHORT STATURE HOMEOBOX"/>
    <property type="match status" value="1"/>
</dbReference>
<name>A0A8C0VE96_CYACU</name>
<keyword evidence="4" id="KW-1185">Reference proteome</keyword>
<evidence type="ECO:0000313" key="3">
    <source>
        <dbReference type="Ensembl" id="ENSCCEP00000021865.1"/>
    </source>
</evidence>
<keyword evidence="2" id="KW-1133">Transmembrane helix</keyword>
<dbReference type="Gene3D" id="1.10.10.60">
    <property type="entry name" value="Homeodomain-like"/>
    <property type="match status" value="1"/>
</dbReference>
<evidence type="ECO:0000313" key="4">
    <source>
        <dbReference type="Proteomes" id="UP000694410"/>
    </source>
</evidence>
<dbReference type="Ensembl" id="ENSCCET00000033245.1">
    <property type="protein sequence ID" value="ENSCCEP00000021865.1"/>
    <property type="gene ID" value="ENSCCEG00000019795.1"/>
</dbReference>
<organism evidence="3 4">
    <name type="scientific">Cyanistes caeruleus</name>
    <name type="common">Eurasian blue tit</name>
    <name type="synonym">Parus caeruleus</name>
    <dbReference type="NCBI Taxonomy" id="156563"/>
    <lineage>
        <taxon>Eukaryota</taxon>
        <taxon>Metazoa</taxon>
        <taxon>Chordata</taxon>
        <taxon>Craniata</taxon>
        <taxon>Vertebrata</taxon>
        <taxon>Euteleostomi</taxon>
        <taxon>Archelosauria</taxon>
        <taxon>Archosauria</taxon>
        <taxon>Dinosauria</taxon>
        <taxon>Saurischia</taxon>
        <taxon>Theropoda</taxon>
        <taxon>Coelurosauria</taxon>
        <taxon>Aves</taxon>
        <taxon>Neognathae</taxon>
        <taxon>Neoaves</taxon>
        <taxon>Telluraves</taxon>
        <taxon>Australaves</taxon>
        <taxon>Passeriformes</taxon>
        <taxon>Paridae</taxon>
        <taxon>Cyanistes</taxon>
    </lineage>
</organism>
<evidence type="ECO:0000256" key="2">
    <source>
        <dbReference type="SAM" id="Phobius"/>
    </source>
</evidence>
<evidence type="ECO:0000256" key="1">
    <source>
        <dbReference type="SAM" id="MobiDB-lite"/>
    </source>
</evidence>
<dbReference type="Proteomes" id="UP000694410">
    <property type="component" value="Unplaced"/>
</dbReference>
<accession>A0A8C0VE96</accession>
<keyword evidence="2" id="KW-0812">Transmembrane</keyword>
<sequence length="228" mass="24774">ELGRVRGSHPSCGWSYCKCHSRRVADRPPLPAQGTRGPPRLSARRQAPGLSGCQGASHLLGSTEGPRQGAGASPRIPHSSTEKSSLPLGSSSSPRLLPRGDPSKAVQPLASPLPSLAPDRMFSQRLPRPPPFFGCCFGFVCFFFSQVWFQNRRAKCRKQENQMHKGVILGTASHLDACRVAPYVNMGALRMPFQQVVSSGFILLSLSKLRPPFICTGGSRTRLQVPFI</sequence>
<feature type="compositionally biased region" description="Low complexity" evidence="1">
    <location>
        <begin position="84"/>
        <end position="100"/>
    </location>
</feature>
<dbReference type="GO" id="GO:1990837">
    <property type="term" value="F:sequence-specific double-stranded DNA binding"/>
    <property type="evidence" value="ECO:0007669"/>
    <property type="project" value="TreeGrafter"/>
</dbReference>
<reference evidence="3" key="1">
    <citation type="submission" date="2025-08" db="UniProtKB">
        <authorList>
            <consortium name="Ensembl"/>
        </authorList>
    </citation>
    <scope>IDENTIFICATION</scope>
</reference>
<dbReference type="CDD" id="cd00086">
    <property type="entry name" value="homeodomain"/>
    <property type="match status" value="1"/>
</dbReference>
<feature type="region of interest" description="Disordered" evidence="1">
    <location>
        <begin position="25"/>
        <end position="112"/>
    </location>
</feature>
<dbReference type="SUPFAM" id="SSF46689">
    <property type="entry name" value="Homeodomain-like"/>
    <property type="match status" value="1"/>
</dbReference>
<dbReference type="InterPro" id="IPR001356">
    <property type="entry name" value="HD"/>
</dbReference>
<dbReference type="PANTHER" id="PTHR46255:SF2">
    <property type="entry name" value="SHORT STATURE HOMEOBOX PROTEIN"/>
    <property type="match status" value="1"/>
</dbReference>
<dbReference type="AlphaFoldDB" id="A0A8C0VE96"/>
<dbReference type="GO" id="GO:0005634">
    <property type="term" value="C:nucleus"/>
    <property type="evidence" value="ECO:0007669"/>
    <property type="project" value="TreeGrafter"/>
</dbReference>
<dbReference type="GO" id="GO:0000981">
    <property type="term" value="F:DNA-binding transcription factor activity, RNA polymerase II-specific"/>
    <property type="evidence" value="ECO:0007669"/>
    <property type="project" value="TreeGrafter"/>
</dbReference>